<dbReference type="EMBL" id="JAVDQT010000004">
    <property type="protein sequence ID" value="MDR6433222.1"/>
    <property type="molecule type" value="Genomic_DNA"/>
</dbReference>
<comment type="cofactor">
    <cofactor evidence="1 7">
        <name>pyridoxal 5'-phosphate</name>
        <dbReference type="ChEBI" id="CHEBI:597326"/>
    </cofactor>
</comment>
<dbReference type="Gene3D" id="3.90.1150.10">
    <property type="entry name" value="Aspartate Aminotransferase, domain 1"/>
    <property type="match status" value="1"/>
</dbReference>
<dbReference type="InterPro" id="IPR015422">
    <property type="entry name" value="PyrdxlP-dep_Trfase_small"/>
</dbReference>
<comment type="similarity">
    <text evidence="2 7">Belongs to the class-I pyridoxal-phosphate-dependent aminotransferase family.</text>
</comment>
<evidence type="ECO:0000256" key="3">
    <source>
        <dbReference type="ARBA" id="ARBA00022576"/>
    </source>
</evidence>
<dbReference type="PANTHER" id="PTHR46383:SF1">
    <property type="entry name" value="ASPARTATE AMINOTRANSFERASE"/>
    <property type="match status" value="1"/>
</dbReference>
<dbReference type="PANTHER" id="PTHR46383">
    <property type="entry name" value="ASPARTATE AMINOTRANSFERASE"/>
    <property type="match status" value="1"/>
</dbReference>
<evidence type="ECO:0000256" key="5">
    <source>
        <dbReference type="ARBA" id="ARBA00022898"/>
    </source>
</evidence>
<dbReference type="GO" id="GO:0008483">
    <property type="term" value="F:transaminase activity"/>
    <property type="evidence" value="ECO:0007669"/>
    <property type="project" value="UniProtKB-KW"/>
</dbReference>
<dbReference type="RefSeq" id="WP_310013815.1">
    <property type="nucleotide sequence ID" value="NZ_JAVDQT010000004.1"/>
</dbReference>
<keyword evidence="10" id="KW-1185">Reference proteome</keyword>
<dbReference type="Proteomes" id="UP001184614">
    <property type="component" value="Unassembled WGS sequence"/>
</dbReference>
<dbReference type="CDD" id="cd00609">
    <property type="entry name" value="AAT_like"/>
    <property type="match status" value="1"/>
</dbReference>
<evidence type="ECO:0000256" key="4">
    <source>
        <dbReference type="ARBA" id="ARBA00022679"/>
    </source>
</evidence>
<dbReference type="Gene3D" id="3.40.640.10">
    <property type="entry name" value="Type I PLP-dependent aspartate aminotransferase-like (Major domain)"/>
    <property type="match status" value="1"/>
</dbReference>
<keyword evidence="3 7" id="KW-0032">Aminotransferase</keyword>
<protein>
    <recommendedName>
        <fullName evidence="7">Aminotransferase</fullName>
        <ecNumber evidence="7">2.6.1.-</ecNumber>
    </recommendedName>
</protein>
<dbReference type="PROSITE" id="PS00105">
    <property type="entry name" value="AA_TRANSFER_CLASS_1"/>
    <property type="match status" value="1"/>
</dbReference>
<name>A0ABU1MB05_9HYPH</name>
<sequence>MLQKQMFPTQARDAVRSLSSSQIREVANSAMGRGDVLPFWFGETDQPTAGFIRDAAMQSLSAGETFYAQNLGRPYLRKAIAAYMTDLHGREIETDRISVVGSGVTGLGVVSQLMLSPGDRVVAITPLWPNITEIPRIAGAYVERVSLNVSGGKWSLDLDHLLAALTPDTKMLIVNSPNNPTGWTITDEQIEAITAHCRRLGIWVVADEVYERLIYDPAVRSAPSFLRHMNADERLISVNSFSKAWSMTGWRAGWITAPVAMADDLAKLIEYNFSCVFEPIQRAATVALEQGEAEIVNLRSRLARTRNLLVSGLLDIPGVDVPDAGGAMYVFFRIAGQSDSVEIAKRLVSEAGLGLAPGSAFGPEGNGWLRWCHAVSDEARLMDGVSRLAKFVQC</sequence>
<dbReference type="NCBIfam" id="NF004770">
    <property type="entry name" value="PRK06108.1"/>
    <property type="match status" value="1"/>
</dbReference>
<dbReference type="EC" id="2.6.1.-" evidence="7"/>
<evidence type="ECO:0000313" key="10">
    <source>
        <dbReference type="Proteomes" id="UP001184614"/>
    </source>
</evidence>
<dbReference type="InterPro" id="IPR004839">
    <property type="entry name" value="Aminotransferase_I/II_large"/>
</dbReference>
<gene>
    <name evidence="9" type="ORF">J2782_002968</name>
</gene>
<feature type="domain" description="Aminotransferase class I/classII large" evidence="8">
    <location>
        <begin position="48"/>
        <end position="387"/>
    </location>
</feature>
<keyword evidence="4 7" id="KW-0808">Transferase</keyword>
<evidence type="ECO:0000259" key="8">
    <source>
        <dbReference type="Pfam" id="PF00155"/>
    </source>
</evidence>
<evidence type="ECO:0000256" key="6">
    <source>
        <dbReference type="ARBA" id="ARBA00049185"/>
    </source>
</evidence>
<dbReference type="InterPro" id="IPR015421">
    <property type="entry name" value="PyrdxlP-dep_Trfase_major"/>
</dbReference>
<accession>A0ABU1MB05</accession>
<dbReference type="Pfam" id="PF00155">
    <property type="entry name" value="Aminotran_1_2"/>
    <property type="match status" value="1"/>
</dbReference>
<proteinExistence type="inferred from homology"/>
<dbReference type="InterPro" id="IPR050596">
    <property type="entry name" value="AspAT/PAT-like"/>
</dbReference>
<dbReference type="InterPro" id="IPR004838">
    <property type="entry name" value="NHTrfase_class1_PyrdxlP-BS"/>
</dbReference>
<reference evidence="9 10" key="1">
    <citation type="submission" date="2023-07" db="EMBL/GenBank/DDBJ databases">
        <title>Sorghum-associated microbial communities from plants grown in Nebraska, USA.</title>
        <authorList>
            <person name="Schachtman D."/>
        </authorList>
    </citation>
    <scope>NUCLEOTIDE SEQUENCE [LARGE SCALE GENOMIC DNA]</scope>
    <source>
        <strain evidence="9 10">DS1730</strain>
    </source>
</reference>
<dbReference type="SUPFAM" id="SSF53383">
    <property type="entry name" value="PLP-dependent transferases"/>
    <property type="match status" value="1"/>
</dbReference>
<comment type="catalytic activity">
    <reaction evidence="6">
        <text>L-aspartate + 2-oxoglutarate = oxaloacetate + L-glutamate</text>
        <dbReference type="Rhea" id="RHEA:21824"/>
        <dbReference type="ChEBI" id="CHEBI:16452"/>
        <dbReference type="ChEBI" id="CHEBI:16810"/>
        <dbReference type="ChEBI" id="CHEBI:29985"/>
        <dbReference type="ChEBI" id="CHEBI:29991"/>
        <dbReference type="EC" id="2.6.1.1"/>
    </reaction>
</comment>
<comment type="caution">
    <text evidence="9">The sequence shown here is derived from an EMBL/GenBank/DDBJ whole genome shotgun (WGS) entry which is preliminary data.</text>
</comment>
<evidence type="ECO:0000313" key="9">
    <source>
        <dbReference type="EMBL" id="MDR6433222.1"/>
    </source>
</evidence>
<dbReference type="InterPro" id="IPR015424">
    <property type="entry name" value="PyrdxlP-dep_Trfase"/>
</dbReference>
<keyword evidence="5" id="KW-0663">Pyridoxal phosphate</keyword>
<evidence type="ECO:0000256" key="7">
    <source>
        <dbReference type="RuleBase" id="RU000481"/>
    </source>
</evidence>
<organism evidence="9 10">
    <name type="scientific">Brucella pseudogrignonensis</name>
    <dbReference type="NCBI Taxonomy" id="419475"/>
    <lineage>
        <taxon>Bacteria</taxon>
        <taxon>Pseudomonadati</taxon>
        <taxon>Pseudomonadota</taxon>
        <taxon>Alphaproteobacteria</taxon>
        <taxon>Hyphomicrobiales</taxon>
        <taxon>Brucellaceae</taxon>
        <taxon>Brucella/Ochrobactrum group</taxon>
        <taxon>Brucella</taxon>
    </lineage>
</organism>
<evidence type="ECO:0000256" key="1">
    <source>
        <dbReference type="ARBA" id="ARBA00001933"/>
    </source>
</evidence>
<evidence type="ECO:0000256" key="2">
    <source>
        <dbReference type="ARBA" id="ARBA00007441"/>
    </source>
</evidence>